<gene>
    <name evidence="9" type="ORF">CGL51_09985</name>
    <name evidence="10" type="ORF">CGL52_04285</name>
</gene>
<dbReference type="InterPro" id="IPR005720">
    <property type="entry name" value="Dihydroorotate_DH_cat"/>
</dbReference>
<dbReference type="GO" id="GO:0004152">
    <property type="term" value="F:dihydroorotate dehydrogenase activity"/>
    <property type="evidence" value="ECO:0007669"/>
    <property type="project" value="InterPro"/>
</dbReference>
<name>A0A371R561_9CREN</name>
<proteinExistence type="predicted"/>
<keyword evidence="5" id="KW-0288">FMN</keyword>
<dbReference type="UniPathway" id="UPA00070"/>
<keyword evidence="6" id="KW-0665">Pyrimidine biosynthesis</keyword>
<dbReference type="SUPFAM" id="SSF51395">
    <property type="entry name" value="FMN-linked oxidoreductases"/>
    <property type="match status" value="1"/>
</dbReference>
<evidence type="ECO:0000313" key="12">
    <source>
        <dbReference type="Proteomes" id="UP000257123"/>
    </source>
</evidence>
<accession>A0A371R561</accession>
<dbReference type="Proteomes" id="UP000257123">
    <property type="component" value="Unassembled WGS sequence"/>
</dbReference>
<evidence type="ECO:0000256" key="7">
    <source>
        <dbReference type="ARBA" id="ARBA00023002"/>
    </source>
</evidence>
<dbReference type="GO" id="GO:0044205">
    <property type="term" value="P:'de novo' UMP biosynthetic process"/>
    <property type="evidence" value="ECO:0007669"/>
    <property type="project" value="UniProtKB-UniPathway"/>
</dbReference>
<keyword evidence="7" id="KW-0560">Oxidoreductase</keyword>
<dbReference type="EMBL" id="NMUF01000008">
    <property type="protein sequence ID" value="RFA99222.1"/>
    <property type="molecule type" value="Genomic_DNA"/>
</dbReference>
<feature type="domain" description="Dihydroorotate dehydrogenase catalytic" evidence="8">
    <location>
        <begin position="41"/>
        <end position="264"/>
    </location>
</feature>
<organism evidence="10 11">
    <name type="scientific">Pyrobaculum aerophilum</name>
    <dbReference type="NCBI Taxonomy" id="13773"/>
    <lineage>
        <taxon>Archaea</taxon>
        <taxon>Thermoproteota</taxon>
        <taxon>Thermoprotei</taxon>
        <taxon>Thermoproteales</taxon>
        <taxon>Thermoproteaceae</taxon>
        <taxon>Pyrobaculum</taxon>
    </lineage>
</organism>
<dbReference type="Proteomes" id="UP000256877">
    <property type="component" value="Unassembled WGS sequence"/>
</dbReference>
<evidence type="ECO:0000313" key="9">
    <source>
        <dbReference type="EMBL" id="RFA94492.1"/>
    </source>
</evidence>
<comment type="cofactor">
    <cofactor evidence="1">
        <name>FMN</name>
        <dbReference type="ChEBI" id="CHEBI:58210"/>
    </cofactor>
</comment>
<comment type="function">
    <text evidence="2">Catalyzes the conversion of dihydroorotate to orotate with quinone as electron acceptor.</text>
</comment>
<dbReference type="AlphaFoldDB" id="A0A371R561"/>
<evidence type="ECO:0000256" key="3">
    <source>
        <dbReference type="ARBA" id="ARBA00004725"/>
    </source>
</evidence>
<evidence type="ECO:0000259" key="8">
    <source>
        <dbReference type="Pfam" id="PF01180"/>
    </source>
</evidence>
<comment type="caution">
    <text evidence="10">The sequence shown here is derived from an EMBL/GenBank/DDBJ whole genome shotgun (WGS) entry which is preliminary data.</text>
</comment>
<dbReference type="EMBL" id="NMUE01000036">
    <property type="protein sequence ID" value="RFA94492.1"/>
    <property type="molecule type" value="Genomic_DNA"/>
</dbReference>
<keyword evidence="4" id="KW-0285">Flavoprotein</keyword>
<evidence type="ECO:0000313" key="10">
    <source>
        <dbReference type="EMBL" id="RFA99222.1"/>
    </source>
</evidence>
<evidence type="ECO:0000256" key="4">
    <source>
        <dbReference type="ARBA" id="ARBA00022630"/>
    </source>
</evidence>
<evidence type="ECO:0000256" key="2">
    <source>
        <dbReference type="ARBA" id="ARBA00003125"/>
    </source>
</evidence>
<evidence type="ECO:0000313" key="11">
    <source>
        <dbReference type="Proteomes" id="UP000256877"/>
    </source>
</evidence>
<dbReference type="OrthoDB" id="36608at2157"/>
<comment type="pathway">
    <text evidence="3">Pyrimidine metabolism; UMP biosynthesis via de novo pathway.</text>
</comment>
<protein>
    <submittedName>
        <fullName evidence="10">Dihydroorotate dehydrogenase 2</fullName>
    </submittedName>
</protein>
<reference evidence="11 12" key="1">
    <citation type="submission" date="2017-07" db="EMBL/GenBank/DDBJ databases">
        <title>Draft genome sequence of aerobic hyperthermophilic archaea, Pyrobaculum aerophilum YKB31 and YKB32.</title>
        <authorList>
            <person name="Mochizuki T."/>
            <person name="Berliner A.J."/>
            <person name="Yoshida-Takashima Y."/>
            <person name="Takaki Y."/>
            <person name="Nunoura T."/>
            <person name="Takai K."/>
        </authorList>
    </citation>
    <scope>NUCLEOTIDE SEQUENCE [LARGE SCALE GENOMIC DNA]</scope>
    <source>
        <strain evidence="9 12">YKB31</strain>
        <strain evidence="10 11">YKB32</strain>
    </source>
</reference>
<evidence type="ECO:0000256" key="1">
    <source>
        <dbReference type="ARBA" id="ARBA00001917"/>
    </source>
</evidence>
<dbReference type="Pfam" id="PF01180">
    <property type="entry name" value="DHO_dh"/>
    <property type="match status" value="1"/>
</dbReference>
<dbReference type="InterPro" id="IPR050074">
    <property type="entry name" value="DHO_dehydrogenase"/>
</dbReference>
<sequence length="297" mass="32893">MALLASVGKYIHYIHPEIAHRLGALLFSIPLPSCKCERSWEIGGVKVCGPVGVAAGLDKTGLYSRFLSFFCPGFIVVGSTLPRARRGNRPPRAARLRPYSMVNAMGLNSPGIAKVVSRLRGLRYPLFISIAGFSAEDFAVQLLYLQRHFKPDAVEINISSPTYRGFWRDVPTLVKTEFPVFVKVGPSADIRSVVRRVREVGWGLVVTNTLPVEDPRLSVGRGGLSGLLLYKYGFKLLERVRRLAGKDVPIIYSGGLYTCGQLREVLKLADAAEVLTSILYFTPYVLKLLNRCPDIRL</sequence>
<evidence type="ECO:0000256" key="5">
    <source>
        <dbReference type="ARBA" id="ARBA00022643"/>
    </source>
</evidence>
<dbReference type="GO" id="GO:0006207">
    <property type="term" value="P:'de novo' pyrimidine nucleobase biosynthetic process"/>
    <property type="evidence" value="ECO:0007669"/>
    <property type="project" value="TreeGrafter"/>
</dbReference>
<dbReference type="PANTHER" id="PTHR48109:SF4">
    <property type="entry name" value="DIHYDROOROTATE DEHYDROGENASE (QUINONE), MITOCHONDRIAL"/>
    <property type="match status" value="1"/>
</dbReference>
<dbReference type="GO" id="GO:0005737">
    <property type="term" value="C:cytoplasm"/>
    <property type="evidence" value="ECO:0007669"/>
    <property type="project" value="InterPro"/>
</dbReference>
<evidence type="ECO:0000256" key="6">
    <source>
        <dbReference type="ARBA" id="ARBA00022975"/>
    </source>
</evidence>
<dbReference type="InterPro" id="IPR012135">
    <property type="entry name" value="Dihydroorotate_DH_1_2"/>
</dbReference>
<dbReference type="Gene3D" id="3.20.20.70">
    <property type="entry name" value="Aldolase class I"/>
    <property type="match status" value="1"/>
</dbReference>
<dbReference type="PANTHER" id="PTHR48109">
    <property type="entry name" value="DIHYDROOROTATE DEHYDROGENASE (QUINONE), MITOCHONDRIAL-RELATED"/>
    <property type="match status" value="1"/>
</dbReference>
<dbReference type="PIRSF" id="PIRSF000164">
    <property type="entry name" value="DHO_oxidase"/>
    <property type="match status" value="1"/>
</dbReference>
<dbReference type="InterPro" id="IPR013785">
    <property type="entry name" value="Aldolase_TIM"/>
</dbReference>
<dbReference type="RefSeq" id="WP_116421622.1">
    <property type="nucleotide sequence ID" value="NZ_DAIOPL010000037.1"/>
</dbReference>